<organism evidence="2 3">
    <name type="scientific">Muraenolepis orangiensis</name>
    <name type="common">Patagonian moray cod</name>
    <dbReference type="NCBI Taxonomy" id="630683"/>
    <lineage>
        <taxon>Eukaryota</taxon>
        <taxon>Metazoa</taxon>
        <taxon>Chordata</taxon>
        <taxon>Craniata</taxon>
        <taxon>Vertebrata</taxon>
        <taxon>Euteleostomi</taxon>
        <taxon>Actinopterygii</taxon>
        <taxon>Neopterygii</taxon>
        <taxon>Teleostei</taxon>
        <taxon>Neoteleostei</taxon>
        <taxon>Acanthomorphata</taxon>
        <taxon>Zeiogadaria</taxon>
        <taxon>Gadariae</taxon>
        <taxon>Gadiformes</taxon>
        <taxon>Muraenolepidoidei</taxon>
        <taxon>Muraenolepididae</taxon>
        <taxon>Muraenolepis</taxon>
    </lineage>
</organism>
<proteinExistence type="predicted"/>
<feature type="region of interest" description="Disordered" evidence="1">
    <location>
        <begin position="1"/>
        <end position="40"/>
    </location>
</feature>
<name>A0A9Q0EY31_9TELE</name>
<evidence type="ECO:0000313" key="3">
    <source>
        <dbReference type="Proteomes" id="UP001148018"/>
    </source>
</evidence>
<sequence>MKARRAPETSDFSRVNGLRASERRMAHNRPRRSGRYFSRPRGRGGPEFLFLRAPSSPEEVVFVCGISPARWWSCT</sequence>
<comment type="caution">
    <text evidence="2">The sequence shown here is derived from an EMBL/GenBank/DDBJ whole genome shotgun (WGS) entry which is preliminary data.</text>
</comment>
<keyword evidence="3" id="KW-1185">Reference proteome</keyword>
<gene>
    <name evidence="2" type="ORF">NHX12_020134</name>
</gene>
<dbReference type="AlphaFoldDB" id="A0A9Q0EY31"/>
<evidence type="ECO:0000313" key="2">
    <source>
        <dbReference type="EMBL" id="KAJ3613891.1"/>
    </source>
</evidence>
<protein>
    <submittedName>
        <fullName evidence="2">Uncharacterized protein</fullName>
    </submittedName>
</protein>
<accession>A0A9Q0EY31</accession>
<evidence type="ECO:0000256" key="1">
    <source>
        <dbReference type="SAM" id="MobiDB-lite"/>
    </source>
</evidence>
<reference evidence="2" key="1">
    <citation type="submission" date="2022-07" db="EMBL/GenBank/DDBJ databases">
        <title>Chromosome-level genome of Muraenolepis orangiensis.</title>
        <authorList>
            <person name="Kim J."/>
        </authorList>
    </citation>
    <scope>NUCLEOTIDE SEQUENCE</scope>
    <source>
        <strain evidence="2">KU_S4_2022</strain>
        <tissue evidence="2">Muscle</tissue>
    </source>
</reference>
<dbReference type="Proteomes" id="UP001148018">
    <property type="component" value="Unassembled WGS sequence"/>
</dbReference>
<feature type="compositionally biased region" description="Basic residues" evidence="1">
    <location>
        <begin position="26"/>
        <end position="40"/>
    </location>
</feature>
<dbReference type="EMBL" id="JANIIK010000035">
    <property type="protein sequence ID" value="KAJ3613891.1"/>
    <property type="molecule type" value="Genomic_DNA"/>
</dbReference>